<keyword evidence="1" id="KW-0479">Metal-binding</keyword>
<evidence type="ECO:0000256" key="4">
    <source>
        <dbReference type="PROSITE-ProRule" id="PRU00175"/>
    </source>
</evidence>
<feature type="domain" description="RING-type" evidence="6">
    <location>
        <begin position="125"/>
        <end position="170"/>
    </location>
</feature>
<protein>
    <recommendedName>
        <fullName evidence="6">RING-type domain-containing protein</fullName>
    </recommendedName>
</protein>
<dbReference type="PANTHER" id="PTHR15710:SF241">
    <property type="entry name" value="RING-TYPE DOMAIN-CONTAINING PROTEIN"/>
    <property type="match status" value="1"/>
</dbReference>
<dbReference type="GO" id="GO:0005737">
    <property type="term" value="C:cytoplasm"/>
    <property type="evidence" value="ECO:0007669"/>
    <property type="project" value="TreeGrafter"/>
</dbReference>
<evidence type="ECO:0000256" key="2">
    <source>
        <dbReference type="ARBA" id="ARBA00022771"/>
    </source>
</evidence>
<evidence type="ECO:0000259" key="6">
    <source>
        <dbReference type="PROSITE" id="PS50089"/>
    </source>
</evidence>
<gene>
    <name evidence="7" type="ORF">K490DRAFT_32117</name>
</gene>
<evidence type="ECO:0000256" key="3">
    <source>
        <dbReference type="ARBA" id="ARBA00022833"/>
    </source>
</evidence>
<sequence>MLTTTAVEHNIPTNQQSQQTSEPSRRPDLSTFFSTLELIDNTNESNPQNNTHALPFPDDVAAAYRLLANSFVMMGRESDGLVANLADELMRQADNPPQKYQGVPDAFLDGLDRVPKKSLKKDDSCPICGLPFLEDKYPLVVELPCHPDHRFDLDCIRPWLKLNPTCPLDRKDLMKKKEPIPPPVDDDEEEWDDQFA</sequence>
<evidence type="ECO:0000256" key="5">
    <source>
        <dbReference type="SAM" id="MobiDB-lite"/>
    </source>
</evidence>
<organism evidence="7 8">
    <name type="scientific">Saccharata proteae CBS 121410</name>
    <dbReference type="NCBI Taxonomy" id="1314787"/>
    <lineage>
        <taxon>Eukaryota</taxon>
        <taxon>Fungi</taxon>
        <taxon>Dikarya</taxon>
        <taxon>Ascomycota</taxon>
        <taxon>Pezizomycotina</taxon>
        <taxon>Dothideomycetes</taxon>
        <taxon>Dothideomycetes incertae sedis</taxon>
        <taxon>Botryosphaeriales</taxon>
        <taxon>Saccharataceae</taxon>
        <taxon>Saccharata</taxon>
    </lineage>
</organism>
<dbReference type="Gene3D" id="3.30.40.10">
    <property type="entry name" value="Zinc/RING finger domain, C3HC4 (zinc finger)"/>
    <property type="match status" value="1"/>
</dbReference>
<dbReference type="Proteomes" id="UP000799776">
    <property type="component" value="Unassembled WGS sequence"/>
</dbReference>
<dbReference type="Pfam" id="PF13639">
    <property type="entry name" value="zf-RING_2"/>
    <property type="match status" value="1"/>
</dbReference>
<dbReference type="GO" id="GO:0016567">
    <property type="term" value="P:protein ubiquitination"/>
    <property type="evidence" value="ECO:0007669"/>
    <property type="project" value="TreeGrafter"/>
</dbReference>
<dbReference type="EMBL" id="ML978711">
    <property type="protein sequence ID" value="KAF2091426.1"/>
    <property type="molecule type" value="Genomic_DNA"/>
</dbReference>
<dbReference type="GO" id="GO:0061630">
    <property type="term" value="F:ubiquitin protein ligase activity"/>
    <property type="evidence" value="ECO:0007669"/>
    <property type="project" value="TreeGrafter"/>
</dbReference>
<dbReference type="OrthoDB" id="8062037at2759"/>
<comment type="caution">
    <text evidence="7">The sequence shown here is derived from an EMBL/GenBank/DDBJ whole genome shotgun (WGS) entry which is preliminary data.</text>
</comment>
<evidence type="ECO:0000256" key="1">
    <source>
        <dbReference type="ARBA" id="ARBA00022723"/>
    </source>
</evidence>
<dbReference type="InterPro" id="IPR001841">
    <property type="entry name" value="Znf_RING"/>
</dbReference>
<name>A0A9P4I407_9PEZI</name>
<reference evidence="7" key="1">
    <citation type="journal article" date="2020" name="Stud. Mycol.">
        <title>101 Dothideomycetes genomes: a test case for predicting lifestyles and emergence of pathogens.</title>
        <authorList>
            <person name="Haridas S."/>
            <person name="Albert R."/>
            <person name="Binder M."/>
            <person name="Bloem J."/>
            <person name="Labutti K."/>
            <person name="Salamov A."/>
            <person name="Andreopoulos B."/>
            <person name="Baker S."/>
            <person name="Barry K."/>
            <person name="Bills G."/>
            <person name="Bluhm B."/>
            <person name="Cannon C."/>
            <person name="Castanera R."/>
            <person name="Culley D."/>
            <person name="Daum C."/>
            <person name="Ezra D."/>
            <person name="Gonzalez J."/>
            <person name="Henrissat B."/>
            <person name="Kuo A."/>
            <person name="Liang C."/>
            <person name="Lipzen A."/>
            <person name="Lutzoni F."/>
            <person name="Magnuson J."/>
            <person name="Mondo S."/>
            <person name="Nolan M."/>
            <person name="Ohm R."/>
            <person name="Pangilinan J."/>
            <person name="Park H.-J."/>
            <person name="Ramirez L."/>
            <person name="Alfaro M."/>
            <person name="Sun H."/>
            <person name="Tritt A."/>
            <person name="Yoshinaga Y."/>
            <person name="Zwiers L.-H."/>
            <person name="Turgeon B."/>
            <person name="Goodwin S."/>
            <person name="Spatafora J."/>
            <person name="Crous P."/>
            <person name="Grigoriev I."/>
        </authorList>
    </citation>
    <scope>NUCLEOTIDE SEQUENCE</scope>
    <source>
        <strain evidence="7">CBS 121410</strain>
    </source>
</reference>
<dbReference type="AlphaFoldDB" id="A0A9P4I407"/>
<dbReference type="SUPFAM" id="SSF57850">
    <property type="entry name" value="RING/U-box"/>
    <property type="match status" value="1"/>
</dbReference>
<keyword evidence="2 4" id="KW-0863">Zinc-finger</keyword>
<dbReference type="PROSITE" id="PS50089">
    <property type="entry name" value="ZF_RING_2"/>
    <property type="match status" value="1"/>
</dbReference>
<accession>A0A9P4I407</accession>
<feature type="compositionally biased region" description="Acidic residues" evidence="5">
    <location>
        <begin position="184"/>
        <end position="196"/>
    </location>
</feature>
<dbReference type="GO" id="GO:0008270">
    <property type="term" value="F:zinc ion binding"/>
    <property type="evidence" value="ECO:0007669"/>
    <property type="project" value="UniProtKB-KW"/>
</dbReference>
<evidence type="ECO:0000313" key="8">
    <source>
        <dbReference type="Proteomes" id="UP000799776"/>
    </source>
</evidence>
<feature type="compositionally biased region" description="Polar residues" evidence="5">
    <location>
        <begin position="1"/>
        <end position="22"/>
    </location>
</feature>
<evidence type="ECO:0000313" key="7">
    <source>
        <dbReference type="EMBL" id="KAF2091426.1"/>
    </source>
</evidence>
<dbReference type="PANTHER" id="PTHR15710">
    <property type="entry name" value="E3 UBIQUITIN-PROTEIN LIGASE PRAJA"/>
    <property type="match status" value="1"/>
</dbReference>
<feature type="region of interest" description="Disordered" evidence="5">
    <location>
        <begin position="1"/>
        <end position="28"/>
    </location>
</feature>
<keyword evidence="3" id="KW-0862">Zinc</keyword>
<keyword evidence="8" id="KW-1185">Reference proteome</keyword>
<feature type="region of interest" description="Disordered" evidence="5">
    <location>
        <begin position="173"/>
        <end position="196"/>
    </location>
</feature>
<dbReference type="InterPro" id="IPR013083">
    <property type="entry name" value="Znf_RING/FYVE/PHD"/>
</dbReference>
<proteinExistence type="predicted"/>